<dbReference type="GO" id="GO:0004590">
    <property type="term" value="F:orotidine-5'-phosphate decarboxylase activity"/>
    <property type="evidence" value="ECO:0007669"/>
    <property type="project" value="UniProtKB-UniRule"/>
</dbReference>
<dbReference type="AlphaFoldDB" id="A0A1N7JW76"/>
<keyword evidence="4 9" id="KW-0210">Decarboxylase</keyword>
<dbReference type="RefSeq" id="WP_076399349.1">
    <property type="nucleotide sequence ID" value="NZ_FTOA01000002.1"/>
</dbReference>
<dbReference type="UniPathway" id="UPA00070">
    <property type="reaction ID" value="UER00120"/>
</dbReference>
<comment type="catalytic activity">
    <reaction evidence="7 9 12">
        <text>orotidine 5'-phosphate + H(+) = UMP + CO2</text>
        <dbReference type="Rhea" id="RHEA:11596"/>
        <dbReference type="ChEBI" id="CHEBI:15378"/>
        <dbReference type="ChEBI" id="CHEBI:16526"/>
        <dbReference type="ChEBI" id="CHEBI:57538"/>
        <dbReference type="ChEBI" id="CHEBI:57865"/>
        <dbReference type="EC" id="4.1.1.23"/>
    </reaction>
</comment>
<dbReference type="FunFam" id="3.20.20.70:FF:000015">
    <property type="entry name" value="Orotidine 5'-phosphate decarboxylase"/>
    <property type="match status" value="1"/>
</dbReference>
<evidence type="ECO:0000256" key="3">
    <source>
        <dbReference type="ARBA" id="ARBA00011738"/>
    </source>
</evidence>
<comment type="pathway">
    <text evidence="2 9 12">Pyrimidine metabolism; UMP biosynthesis via de novo pathway; UMP from orotate: step 2/2.</text>
</comment>
<dbReference type="SUPFAM" id="SSF51366">
    <property type="entry name" value="Ribulose-phoshate binding barrel"/>
    <property type="match status" value="1"/>
</dbReference>
<evidence type="ECO:0000256" key="5">
    <source>
        <dbReference type="ARBA" id="ARBA00022975"/>
    </source>
</evidence>
<feature type="active site" description="For OMPdecase activity" evidence="10">
    <location>
        <position position="69"/>
    </location>
</feature>
<organism evidence="14 15">
    <name type="scientific">Insolitispirillum peregrinum</name>
    <dbReference type="NCBI Taxonomy" id="80876"/>
    <lineage>
        <taxon>Bacteria</taxon>
        <taxon>Pseudomonadati</taxon>
        <taxon>Pseudomonadota</taxon>
        <taxon>Alphaproteobacteria</taxon>
        <taxon>Rhodospirillales</taxon>
        <taxon>Novispirillaceae</taxon>
        <taxon>Insolitispirillum</taxon>
    </lineage>
</organism>
<reference evidence="14 15" key="1">
    <citation type="submission" date="2017-01" db="EMBL/GenBank/DDBJ databases">
        <authorList>
            <person name="Mah S.A."/>
            <person name="Swanson W.J."/>
            <person name="Moy G.W."/>
            <person name="Vacquier V.D."/>
        </authorList>
    </citation>
    <scope>NUCLEOTIDE SEQUENCE [LARGE SCALE GENOMIC DNA]</scope>
    <source>
        <strain evidence="14 15">DSM 11589</strain>
    </source>
</reference>
<dbReference type="InterPro" id="IPR001754">
    <property type="entry name" value="OMPdeCOase_dom"/>
</dbReference>
<dbReference type="PANTHER" id="PTHR32119:SF2">
    <property type="entry name" value="OROTIDINE 5'-PHOSPHATE DECARBOXYLASE"/>
    <property type="match status" value="1"/>
</dbReference>
<dbReference type="Gene3D" id="3.20.20.70">
    <property type="entry name" value="Aldolase class I"/>
    <property type="match status" value="1"/>
</dbReference>
<evidence type="ECO:0000259" key="13">
    <source>
        <dbReference type="SMART" id="SM00934"/>
    </source>
</evidence>
<dbReference type="PANTHER" id="PTHR32119">
    <property type="entry name" value="OROTIDINE 5'-PHOSPHATE DECARBOXYLASE"/>
    <property type="match status" value="1"/>
</dbReference>
<dbReference type="Proteomes" id="UP000185678">
    <property type="component" value="Unassembled WGS sequence"/>
</dbReference>
<dbReference type="GO" id="GO:0044205">
    <property type="term" value="P:'de novo' UMP biosynthetic process"/>
    <property type="evidence" value="ECO:0007669"/>
    <property type="project" value="UniProtKB-UniRule"/>
</dbReference>
<gene>
    <name evidence="9" type="primary">pyrF</name>
    <name evidence="14" type="ORF">SAMN05421779_102495</name>
</gene>
<feature type="binding site" evidence="9 11">
    <location>
        <position position="198"/>
    </location>
    <ligand>
        <name>substrate</name>
    </ligand>
</feature>
<keyword evidence="5 9" id="KW-0665">Pyrimidine biosynthesis</keyword>
<evidence type="ECO:0000256" key="11">
    <source>
        <dbReference type="PIRSR" id="PIRSR614732-2"/>
    </source>
</evidence>
<evidence type="ECO:0000313" key="14">
    <source>
        <dbReference type="EMBL" id="SIS53577.1"/>
    </source>
</evidence>
<evidence type="ECO:0000256" key="6">
    <source>
        <dbReference type="ARBA" id="ARBA00023239"/>
    </source>
</evidence>
<evidence type="ECO:0000256" key="8">
    <source>
        <dbReference type="ARBA" id="ARBA00061012"/>
    </source>
</evidence>
<evidence type="ECO:0000256" key="9">
    <source>
        <dbReference type="HAMAP-Rule" id="MF_01200"/>
    </source>
</evidence>
<dbReference type="InterPro" id="IPR013785">
    <property type="entry name" value="Aldolase_TIM"/>
</dbReference>
<dbReference type="SMART" id="SM00934">
    <property type="entry name" value="OMPdecase"/>
    <property type="match status" value="1"/>
</dbReference>
<comment type="function">
    <text evidence="1 9">Catalyzes the decarboxylation of orotidine 5'-monophosphate (OMP) to uridine 5'-monophosphate (UMP).</text>
</comment>
<feature type="binding site" evidence="9">
    <location>
        <begin position="64"/>
        <end position="73"/>
    </location>
    <ligand>
        <name>substrate</name>
    </ligand>
</feature>
<dbReference type="EMBL" id="FTOA01000002">
    <property type="protein sequence ID" value="SIS53577.1"/>
    <property type="molecule type" value="Genomic_DNA"/>
</dbReference>
<feature type="binding site" evidence="9 11">
    <location>
        <position position="128"/>
    </location>
    <ligand>
        <name>substrate</name>
    </ligand>
</feature>
<dbReference type="InterPro" id="IPR047596">
    <property type="entry name" value="OMPdecase_bac"/>
</dbReference>
<dbReference type="InterPro" id="IPR011060">
    <property type="entry name" value="RibuloseP-bd_barrel"/>
</dbReference>
<dbReference type="InterPro" id="IPR014732">
    <property type="entry name" value="OMPdecase"/>
</dbReference>
<dbReference type="NCBIfam" id="NF001273">
    <property type="entry name" value="PRK00230.1"/>
    <property type="match status" value="1"/>
</dbReference>
<evidence type="ECO:0000256" key="1">
    <source>
        <dbReference type="ARBA" id="ARBA00002356"/>
    </source>
</evidence>
<accession>A0A1N7JW76</accession>
<evidence type="ECO:0000256" key="4">
    <source>
        <dbReference type="ARBA" id="ARBA00022793"/>
    </source>
</evidence>
<feature type="active site" description="Proton donor" evidence="9">
    <location>
        <position position="66"/>
    </location>
</feature>
<feature type="binding site" evidence="9 11">
    <location>
        <position position="14"/>
    </location>
    <ligand>
        <name>substrate</name>
    </ligand>
</feature>
<evidence type="ECO:0000313" key="15">
    <source>
        <dbReference type="Proteomes" id="UP000185678"/>
    </source>
</evidence>
<keyword evidence="6 9" id="KW-0456">Lyase</keyword>
<comment type="subunit">
    <text evidence="3 9">Homodimer.</text>
</comment>
<dbReference type="OrthoDB" id="9806203at2"/>
<dbReference type="Pfam" id="PF00215">
    <property type="entry name" value="OMPdecase"/>
    <property type="match status" value="1"/>
</dbReference>
<comment type="similarity">
    <text evidence="8 9">Belongs to the OMP decarboxylase family. Type 1 subfamily.</text>
</comment>
<evidence type="ECO:0000256" key="10">
    <source>
        <dbReference type="PIRSR" id="PIRSR614732-1"/>
    </source>
</evidence>
<evidence type="ECO:0000256" key="2">
    <source>
        <dbReference type="ARBA" id="ARBA00004861"/>
    </source>
</evidence>
<feature type="binding site" evidence="9 11">
    <location>
        <position position="218"/>
    </location>
    <ligand>
        <name>substrate</name>
    </ligand>
</feature>
<feature type="active site" description="For OMPdecase activity" evidence="10">
    <location>
        <position position="66"/>
    </location>
</feature>
<feature type="active site" description="For OMPdecase activity" evidence="10">
    <location>
        <position position="64"/>
    </location>
</feature>
<evidence type="ECO:0000256" key="12">
    <source>
        <dbReference type="RuleBase" id="RU000512"/>
    </source>
</evidence>
<dbReference type="InterPro" id="IPR018089">
    <property type="entry name" value="OMPdecase_AS"/>
</dbReference>
<feature type="binding site" evidence="9 11">
    <location>
        <position position="219"/>
    </location>
    <ligand>
        <name>substrate</name>
    </ligand>
</feature>
<name>A0A1N7JW76_9PROT</name>
<dbReference type="EC" id="4.1.1.23" evidence="9"/>
<dbReference type="GO" id="GO:0006207">
    <property type="term" value="P:'de novo' pyrimidine nucleobase biosynthetic process"/>
    <property type="evidence" value="ECO:0007669"/>
    <property type="project" value="InterPro"/>
</dbReference>
<feature type="binding site" evidence="9 11">
    <location>
        <position position="36"/>
    </location>
    <ligand>
        <name>substrate</name>
    </ligand>
</feature>
<keyword evidence="15" id="KW-1185">Reference proteome</keyword>
<feature type="binding site" evidence="9 11">
    <location>
        <position position="189"/>
    </location>
    <ligand>
        <name>substrate</name>
    </ligand>
</feature>
<dbReference type="STRING" id="80876.SAMN05421779_102495"/>
<dbReference type="GO" id="GO:0005829">
    <property type="term" value="C:cytosol"/>
    <property type="evidence" value="ECO:0007669"/>
    <property type="project" value="TreeGrafter"/>
</dbReference>
<dbReference type="NCBIfam" id="TIGR01740">
    <property type="entry name" value="pyrF"/>
    <property type="match status" value="1"/>
</dbReference>
<proteinExistence type="inferred from homology"/>
<feature type="domain" description="Orotidine 5'-phosphate decarboxylase" evidence="13">
    <location>
        <begin position="8"/>
        <end position="234"/>
    </location>
</feature>
<dbReference type="CDD" id="cd04725">
    <property type="entry name" value="OMP_decarboxylase_like"/>
    <property type="match status" value="1"/>
</dbReference>
<evidence type="ECO:0000256" key="7">
    <source>
        <dbReference type="ARBA" id="ARBA00049157"/>
    </source>
</evidence>
<dbReference type="PROSITE" id="PS00156">
    <property type="entry name" value="OMPDECASE"/>
    <property type="match status" value="1"/>
</dbReference>
<dbReference type="HAMAP" id="MF_01200_B">
    <property type="entry name" value="OMPdecase_type1_B"/>
    <property type="match status" value="1"/>
</dbReference>
<sequence length="240" mass="24682">MADPAPNPIYVAVDTPDLNRATALSAALADVAGGIKLGLEFFTANGVKGVHQVASASGLPVFLDLKFHDIPNTVAGAVRAACETAPGIVNVHAIGGRTMMTAAAQAADEGARIHAVTRPLVIAVTVLTSMDQTDMAECGIVRPVADQVRELAILTRDSGLDGVVCSAHEAAMIRAACGPDFKLIVPGVRPAWAATDDQKRIMTPAEAIAAGADILVIGRPITGAEDPVAACRRILAELPK</sequence>
<protein>
    <recommendedName>
        <fullName evidence="9">Orotidine 5'-phosphate decarboxylase</fullName>
        <ecNumber evidence="9">4.1.1.23</ecNumber>
    </recommendedName>
    <alternativeName>
        <fullName evidence="9">OMP decarboxylase</fullName>
        <shortName evidence="9">OMPDCase</shortName>
        <shortName evidence="9">OMPdecase</shortName>
    </alternativeName>
</protein>